<sequence>MIPSLLKEKTILLPEVLDVRDEILREKLERRELVSASEEREIRFAAYQAVEKLPDLSGRTMATVDEYFFFSRKRCPEMSEPDCSSCSADPVCAHRKELFQPVF</sequence>
<dbReference type="EMBL" id="UINC01055751">
    <property type="protein sequence ID" value="SVB74988.1"/>
    <property type="molecule type" value="Genomic_DNA"/>
</dbReference>
<accession>A0A382GIK2</accession>
<organism evidence="1">
    <name type="scientific">marine metagenome</name>
    <dbReference type="NCBI Taxonomy" id="408172"/>
    <lineage>
        <taxon>unclassified sequences</taxon>
        <taxon>metagenomes</taxon>
        <taxon>ecological metagenomes</taxon>
    </lineage>
</organism>
<name>A0A382GIK2_9ZZZZ</name>
<dbReference type="AlphaFoldDB" id="A0A382GIK2"/>
<reference evidence="1" key="1">
    <citation type="submission" date="2018-05" db="EMBL/GenBank/DDBJ databases">
        <authorList>
            <person name="Lanie J.A."/>
            <person name="Ng W.-L."/>
            <person name="Kazmierczak K.M."/>
            <person name="Andrzejewski T.M."/>
            <person name="Davidsen T.M."/>
            <person name="Wayne K.J."/>
            <person name="Tettelin H."/>
            <person name="Glass J.I."/>
            <person name="Rusch D."/>
            <person name="Podicherti R."/>
            <person name="Tsui H.-C.T."/>
            <person name="Winkler M.E."/>
        </authorList>
    </citation>
    <scope>NUCLEOTIDE SEQUENCE</scope>
</reference>
<evidence type="ECO:0000313" key="1">
    <source>
        <dbReference type="EMBL" id="SVB74988.1"/>
    </source>
</evidence>
<feature type="non-terminal residue" evidence="1">
    <location>
        <position position="103"/>
    </location>
</feature>
<protein>
    <submittedName>
        <fullName evidence="1">Uncharacterized protein</fullName>
    </submittedName>
</protein>
<proteinExistence type="predicted"/>
<gene>
    <name evidence="1" type="ORF">METZ01_LOCUS227842</name>
</gene>